<keyword evidence="10" id="KW-0206">Cytoskeleton</keyword>
<evidence type="ECO:0000256" key="1">
    <source>
        <dbReference type="ARBA" id="ARBA00004245"/>
    </source>
</evidence>
<feature type="domain" description="SAM" evidence="18">
    <location>
        <begin position="1804"/>
        <end position="1867"/>
    </location>
</feature>
<feature type="region of interest" description="Disordered" evidence="17">
    <location>
        <begin position="1"/>
        <end position="39"/>
    </location>
</feature>
<feature type="coiled-coil region" evidence="16">
    <location>
        <begin position="1057"/>
        <end position="1207"/>
    </location>
</feature>
<evidence type="ECO:0000256" key="13">
    <source>
        <dbReference type="ARBA" id="ARBA00076637"/>
    </source>
</evidence>
<feature type="compositionally biased region" description="Basic and acidic residues" evidence="17">
    <location>
        <begin position="144"/>
        <end position="154"/>
    </location>
</feature>
<feature type="compositionally biased region" description="Polar residues" evidence="17">
    <location>
        <begin position="1771"/>
        <end position="1794"/>
    </location>
</feature>
<feature type="region of interest" description="Disordered" evidence="17">
    <location>
        <begin position="1315"/>
        <end position="1366"/>
    </location>
</feature>
<dbReference type="GO" id="GO:0019722">
    <property type="term" value="P:calcium-mediated signaling"/>
    <property type="evidence" value="ECO:0007669"/>
    <property type="project" value="TreeGrafter"/>
</dbReference>
<evidence type="ECO:0000256" key="15">
    <source>
        <dbReference type="ARBA" id="ARBA00082439"/>
    </source>
</evidence>
<evidence type="ECO:0000259" key="18">
    <source>
        <dbReference type="PROSITE" id="PS50105"/>
    </source>
</evidence>
<dbReference type="SUPFAM" id="SSF50156">
    <property type="entry name" value="PDZ domain-like"/>
    <property type="match status" value="1"/>
</dbReference>
<evidence type="ECO:0000256" key="8">
    <source>
        <dbReference type="ARBA" id="ARBA00023054"/>
    </source>
</evidence>
<keyword evidence="7" id="KW-0770">Synapse</keyword>
<dbReference type="Pfam" id="PF00595">
    <property type="entry name" value="PDZ"/>
    <property type="match status" value="1"/>
</dbReference>
<feature type="compositionally biased region" description="Polar residues" evidence="17">
    <location>
        <begin position="371"/>
        <end position="390"/>
    </location>
</feature>
<keyword evidence="3" id="KW-0963">Cytoplasm</keyword>
<dbReference type="Pfam" id="PF17817">
    <property type="entry name" value="PDZ_5"/>
    <property type="match status" value="1"/>
</dbReference>
<dbReference type="Gene3D" id="2.30.42.10">
    <property type="match status" value="1"/>
</dbReference>
<evidence type="ECO:0000313" key="21">
    <source>
        <dbReference type="RefSeq" id="XP_036368525.1"/>
    </source>
</evidence>
<evidence type="ECO:0000256" key="12">
    <source>
        <dbReference type="ARBA" id="ARBA00067399"/>
    </source>
</evidence>
<dbReference type="FunFam" id="2.30.42.10:FF:000010">
    <property type="entry name" value="Neurabin-1 isoform 1"/>
    <property type="match status" value="1"/>
</dbReference>
<accession>A0A7E6FM96</accession>
<dbReference type="PANTHER" id="PTHR16154:SF6">
    <property type="entry name" value="SPINOPHILIN, ISOFORM J"/>
    <property type="match status" value="1"/>
</dbReference>
<dbReference type="InterPro" id="IPR043446">
    <property type="entry name" value="Neurabin-like"/>
</dbReference>
<feature type="region of interest" description="Disordered" evidence="17">
    <location>
        <begin position="348"/>
        <end position="392"/>
    </location>
</feature>
<feature type="compositionally biased region" description="Basic and acidic residues" evidence="17">
    <location>
        <begin position="912"/>
        <end position="941"/>
    </location>
</feature>
<feature type="region of interest" description="Disordered" evidence="17">
    <location>
        <begin position="910"/>
        <end position="1047"/>
    </location>
</feature>
<dbReference type="CDD" id="cd09512">
    <property type="entry name" value="SAM_Neurabin-like"/>
    <property type="match status" value="1"/>
</dbReference>
<dbReference type="InterPro" id="IPR040645">
    <property type="entry name" value="Neurabin-1/2_PDZ"/>
</dbReference>
<gene>
    <name evidence="21" type="primary">LOC115223415</name>
</gene>
<dbReference type="InterPro" id="IPR001478">
    <property type="entry name" value="PDZ"/>
</dbReference>
<dbReference type="RefSeq" id="XP_036368525.1">
    <property type="nucleotide sequence ID" value="XM_036512632.1"/>
</dbReference>
<keyword evidence="20" id="KW-1185">Reference proteome</keyword>
<dbReference type="CDD" id="cd06790">
    <property type="entry name" value="PDZ_neurabin-like"/>
    <property type="match status" value="1"/>
</dbReference>
<feature type="region of interest" description="Disordered" evidence="17">
    <location>
        <begin position="1560"/>
        <end position="1644"/>
    </location>
</feature>
<dbReference type="SMART" id="SM00228">
    <property type="entry name" value="PDZ"/>
    <property type="match status" value="1"/>
</dbReference>
<dbReference type="GO" id="GO:0051015">
    <property type="term" value="F:actin filament binding"/>
    <property type="evidence" value="ECO:0007669"/>
    <property type="project" value="TreeGrafter"/>
</dbReference>
<evidence type="ECO:0000256" key="17">
    <source>
        <dbReference type="SAM" id="MobiDB-lite"/>
    </source>
</evidence>
<dbReference type="InterPro" id="IPR036034">
    <property type="entry name" value="PDZ_sf"/>
</dbReference>
<feature type="compositionally biased region" description="Polar residues" evidence="17">
    <location>
        <begin position="1402"/>
        <end position="1418"/>
    </location>
</feature>
<dbReference type="InterPro" id="IPR013761">
    <property type="entry name" value="SAM/pointed_sf"/>
</dbReference>
<feature type="compositionally biased region" description="Basic and acidic residues" evidence="17">
    <location>
        <begin position="207"/>
        <end position="219"/>
    </location>
</feature>
<dbReference type="PANTHER" id="PTHR16154">
    <property type="entry name" value="NEURABIN"/>
    <property type="match status" value="1"/>
</dbReference>
<evidence type="ECO:0000256" key="7">
    <source>
        <dbReference type="ARBA" id="ARBA00023018"/>
    </source>
</evidence>
<feature type="domain" description="PDZ" evidence="19">
    <location>
        <begin position="808"/>
        <end position="896"/>
    </location>
</feature>
<dbReference type="SMART" id="SM00454">
    <property type="entry name" value="SAM"/>
    <property type="match status" value="1"/>
</dbReference>
<sequence>MANPISSAREEVVAASRSRSGSNSGSIHRADLRSSSPEDFACQQQFQNLKSSFEDLASERSRNRNRCGTNVSKLKNIFNSAKSEEKIQTSHGFASEVSPEYMQKRSVDGSGVKPKESSPTKTSPLLKASNHVQRFNSTRAMFAKLEEETRIAKERSRKVGGRSRNLSITSPIWSPTSSSSASPENRKRSPSQESLGSSQGDSSLKSKLNDTHSSSDSKLSKCNAKVDNNLKSSVKDQFLRPRGCSDPNLMIKDSVSQPNYNIPDSESTIVKSVASAESAAALVKNSITTGSPTVHTSLKSPAGSLNDKNELCNVSGNLLWKRKQMKRAVLLDLDQCKVTSLNVDKNRDYSSQKSLNDNLDSPESSVEETRTFSTPDSSVSYPHSDNSAACSTEDIPAGMLSRDFQDEENEFSSYGLLEEIESDLSSRGTQLLLHSSHGIKKDADEIQMEEEFHQFNQLHQVPRVSDGLNDGINDIDKLSEVSSSDVTSSYRNSVIEMTSPQLEDSPTGAHKEFLTTENRVQFPKVMPSPTNTCVNVPVVSPPVPPPRKSIPKSPENKDLMFISKTVSGCPVSADNLSSKYSDLQGTNGEVAKSAHPPMEYTSYEAEDEESSSQALSEKDILFQITDEHTPVEAMTPDEQDKLLSRDLHQDYLSPPRTHVSPGCILSDEEAQEVAQLLAQREQGDGHEEPDRIIDDNSISGCREVRRILPVPEDGSRKWRCSEQSDVRHGGGSQHDSQEDYEYDLMEGLSSDEEENIKISKVKFSREPIKVFSTWATFEYDRRNEDVDPVAASAEYELEKRVDRMNVFPVELQKGHDGLGLSIIGMGVGADAGLEKLGIFIKTLAPSGAAQRDGRIKVNDQIIEVDGKSLVGVTQAYAASVLRNTSGTVRIQIGREKDPSKSEVARLIQQALDQDRKKEEMHRKDQERLERLQSEFQSKDEAEQQYDYDENGELEDEDDEEEDEEDEEEEDLEEEVEEEEEEEEEEDEEELGKEFEEADQSLEDPMAGEATPLSMPSSELLSSPEETSKASIEVFELEESSSESISPDMESQAMFVKLKELQYKNAVAEAELAKLKAKMILLENAEGQKRHYEKKCEEMAQRLLEKEKSLENSRKEINRYQDLMENSQGQYIALEKKMQGDYSILEKKYHKAKKLIKEFQQREKDFIQERESLLQQQAERDQQYNALVKSLKDRIFQLEHDLAETQKAAGLPVAIPKESGSPSNQRVEKTVVTMGNPTSLPKSPDNDLSLDTDTMSSGSEISISDVGLSPEAELLDSQVVIEKSGAKPQDLDAVPETELLDISANRTKATLANVGSLATRRPPTKKGKSECDSDQEDMEENNEGIPEIQGENTNNNIGNNGVDGVDGGDGGGLETWIKHDRLPAFVHIDSTVRKCDSKRWKNRQQSDTALIDPSSNSPGGTPCPVVSSADSSVTMTTTINTTATTTTTSTTSTATTTTNTTAITATTNTTATAATTASATTTTTTTTASDATSSSSSVNVACNQNPFTSLPEVVTVSESLTKVAVPIPEIQLNSVTVAVTSPSWTVQDPVVSADDEKATLLPSPTCSLPASPTSLSSDTSLPTEPNSTADPNLFRRDSHSDTSSSMSQTSYDPSKPVFKDLNSEIPDSSVPSTETTDTLDAVNSSKETVTLVSSRPLSGDRINSEGFTVSLFPSKFKRIGSAESWGKKKNKMKSHPIQLISSHSLETFPASYDYDSEPSSSSSGVVLLSSRPLEPDNFVSWNGNRTGAQPNISIEHSPASTASNRSPDSKSNRYSLKSNLSSNPSEDSTLNKRSNQTNVGSITDWSHDHVCHWLQTLEMSQYIPSFHEKQISGKDLLLLDGSKLKTLGVSSSSDRNVLKKKIKEMKTAADKERKQMEKERKAKEKEQKRLLKKK</sequence>
<feature type="compositionally biased region" description="Polar residues" evidence="17">
    <location>
        <begin position="191"/>
        <end position="206"/>
    </location>
</feature>
<dbReference type="GO" id="GO:0030425">
    <property type="term" value="C:dendrite"/>
    <property type="evidence" value="ECO:0007669"/>
    <property type="project" value="TreeGrafter"/>
</dbReference>
<feature type="region of interest" description="Disordered" evidence="17">
    <location>
        <begin position="1473"/>
        <end position="1498"/>
    </location>
</feature>
<feature type="region of interest" description="Disordered" evidence="17">
    <location>
        <begin position="1864"/>
        <end position="1893"/>
    </location>
</feature>
<feature type="compositionally biased region" description="Polar residues" evidence="17">
    <location>
        <begin position="1624"/>
        <end position="1644"/>
    </location>
</feature>
<feature type="compositionally biased region" description="Low complexity" evidence="17">
    <location>
        <begin position="1600"/>
        <end position="1613"/>
    </location>
</feature>
<evidence type="ECO:0000256" key="11">
    <source>
        <dbReference type="ARBA" id="ARBA00034103"/>
    </source>
</evidence>
<keyword evidence="4" id="KW-0597">Phosphoprotein</keyword>
<keyword evidence="5" id="KW-0221">Differentiation</keyword>
<proteinExistence type="predicted"/>
<dbReference type="Proteomes" id="UP000515154">
    <property type="component" value="Linkage group LG23"/>
</dbReference>
<feature type="region of interest" description="Disordered" evidence="17">
    <location>
        <begin position="1393"/>
        <end position="1428"/>
    </location>
</feature>
<keyword evidence="8 16" id="KW-0175">Coiled coil</keyword>
<name>A0A7E6FM96_9MOLL</name>
<keyword evidence="6" id="KW-0524">Neurogenesis</keyword>
<evidence type="ECO:0000256" key="6">
    <source>
        <dbReference type="ARBA" id="ARBA00022902"/>
    </source>
</evidence>
<feature type="compositionally biased region" description="Polar residues" evidence="17">
    <location>
        <begin position="351"/>
        <end position="364"/>
    </location>
</feature>
<dbReference type="InterPro" id="IPR001660">
    <property type="entry name" value="SAM"/>
</dbReference>
<comment type="subcellular location">
    <subcellularLocation>
        <location evidence="1">Cytoplasm</location>
        <location evidence="1">Cytoskeleton</location>
    </subcellularLocation>
    <subcellularLocation>
        <location evidence="11">Synapse</location>
    </subcellularLocation>
</comment>
<evidence type="ECO:0000256" key="3">
    <source>
        <dbReference type="ARBA" id="ARBA00022490"/>
    </source>
</evidence>
<feature type="compositionally biased region" description="Acidic residues" evidence="17">
    <location>
        <begin position="942"/>
        <end position="1001"/>
    </location>
</feature>
<dbReference type="PROSITE" id="PS50106">
    <property type="entry name" value="PDZ"/>
    <property type="match status" value="1"/>
</dbReference>
<keyword evidence="9" id="KW-0009">Actin-binding</keyword>
<feature type="compositionally biased region" description="Low complexity" evidence="17">
    <location>
        <begin position="1349"/>
        <end position="1362"/>
    </location>
</feature>
<feature type="compositionally biased region" description="Low complexity" evidence="17">
    <location>
        <begin position="167"/>
        <end position="183"/>
    </location>
</feature>
<evidence type="ECO:0000256" key="10">
    <source>
        <dbReference type="ARBA" id="ARBA00023212"/>
    </source>
</evidence>
<protein>
    <recommendedName>
        <fullName evidence="12">Neurabin-1</fullName>
    </recommendedName>
    <alternativeName>
        <fullName evidence="14">Neurabin-I</fullName>
    </alternativeName>
    <alternativeName>
        <fullName evidence="13">Neural tissue-specific F-actin-binding protein I</fullName>
    </alternativeName>
    <alternativeName>
        <fullName evidence="15">Protein phosphatase 1 regulatory subunit 9A</fullName>
    </alternativeName>
</protein>
<dbReference type="KEGG" id="osn:115223415"/>
<feature type="compositionally biased region" description="Basic and acidic residues" evidence="17">
    <location>
        <begin position="102"/>
        <end position="118"/>
    </location>
</feature>
<feature type="compositionally biased region" description="Low complexity" evidence="17">
    <location>
        <begin position="1473"/>
        <end position="1496"/>
    </location>
</feature>
<evidence type="ECO:0000256" key="2">
    <source>
        <dbReference type="ARBA" id="ARBA00022473"/>
    </source>
</evidence>
<evidence type="ECO:0000256" key="14">
    <source>
        <dbReference type="ARBA" id="ARBA00077125"/>
    </source>
</evidence>
<feature type="compositionally biased region" description="Acidic residues" evidence="17">
    <location>
        <begin position="1331"/>
        <end position="1341"/>
    </location>
</feature>
<feature type="region of interest" description="Disordered" evidence="17">
    <location>
        <begin position="142"/>
        <end position="220"/>
    </location>
</feature>
<dbReference type="SUPFAM" id="SSF47769">
    <property type="entry name" value="SAM/Pointed domain"/>
    <property type="match status" value="1"/>
</dbReference>
<evidence type="ECO:0000256" key="16">
    <source>
        <dbReference type="SAM" id="Coils"/>
    </source>
</evidence>
<feature type="compositionally biased region" description="Low complexity" evidence="17">
    <location>
        <begin position="16"/>
        <end position="26"/>
    </location>
</feature>
<keyword evidence="2" id="KW-0217">Developmental protein</keyword>
<feature type="compositionally biased region" description="Low complexity" evidence="17">
    <location>
        <begin position="1560"/>
        <end position="1582"/>
    </location>
</feature>
<evidence type="ECO:0000256" key="9">
    <source>
        <dbReference type="ARBA" id="ARBA00023203"/>
    </source>
</evidence>
<dbReference type="GO" id="GO:0007015">
    <property type="term" value="P:actin filament organization"/>
    <property type="evidence" value="ECO:0007669"/>
    <property type="project" value="TreeGrafter"/>
</dbReference>
<dbReference type="Pfam" id="PF07647">
    <property type="entry name" value="SAM_2"/>
    <property type="match status" value="1"/>
</dbReference>
<feature type="region of interest" description="Disordered" evidence="17">
    <location>
        <begin position="1737"/>
        <end position="1794"/>
    </location>
</feature>
<dbReference type="GO" id="GO:0005737">
    <property type="term" value="C:cytoplasm"/>
    <property type="evidence" value="ECO:0007669"/>
    <property type="project" value="TreeGrafter"/>
</dbReference>
<reference evidence="21" key="1">
    <citation type="submission" date="2025-08" db="UniProtKB">
        <authorList>
            <consortium name="RefSeq"/>
        </authorList>
    </citation>
    <scope>IDENTIFICATION</scope>
</reference>
<evidence type="ECO:0000259" key="19">
    <source>
        <dbReference type="PROSITE" id="PS50106"/>
    </source>
</evidence>
<feature type="compositionally biased region" description="Polar residues" evidence="17">
    <location>
        <begin position="1738"/>
        <end position="1765"/>
    </location>
</feature>
<dbReference type="GO" id="GO:0031175">
    <property type="term" value="P:neuron projection development"/>
    <property type="evidence" value="ECO:0007669"/>
    <property type="project" value="TreeGrafter"/>
</dbReference>
<dbReference type="Gene3D" id="1.10.150.50">
    <property type="entry name" value="Transcription Factor, Ets-1"/>
    <property type="match status" value="1"/>
</dbReference>
<feature type="region of interest" description="Disordered" evidence="17">
    <location>
        <begin position="79"/>
        <end position="130"/>
    </location>
</feature>
<feature type="compositionally biased region" description="Low complexity" evidence="17">
    <location>
        <begin position="1010"/>
        <end position="1024"/>
    </location>
</feature>
<dbReference type="FunFam" id="1.10.150.50:FF:000008">
    <property type="entry name" value="Neurabin-1 isoform 1-like protein"/>
    <property type="match status" value="1"/>
</dbReference>
<evidence type="ECO:0000256" key="4">
    <source>
        <dbReference type="ARBA" id="ARBA00022553"/>
    </source>
</evidence>
<dbReference type="PROSITE" id="PS50105">
    <property type="entry name" value="SAM_DOMAIN"/>
    <property type="match status" value="1"/>
</dbReference>
<organism evidence="20 21">
    <name type="scientific">Octopus sinensis</name>
    <name type="common">East Asian common octopus</name>
    <dbReference type="NCBI Taxonomy" id="2607531"/>
    <lineage>
        <taxon>Eukaryota</taxon>
        <taxon>Metazoa</taxon>
        <taxon>Spiralia</taxon>
        <taxon>Lophotrochozoa</taxon>
        <taxon>Mollusca</taxon>
        <taxon>Cephalopoda</taxon>
        <taxon>Coleoidea</taxon>
        <taxon>Octopodiformes</taxon>
        <taxon>Octopoda</taxon>
        <taxon>Incirrata</taxon>
        <taxon>Octopodidae</taxon>
        <taxon>Octopus</taxon>
    </lineage>
</organism>
<dbReference type="GO" id="GO:0014069">
    <property type="term" value="C:postsynaptic density"/>
    <property type="evidence" value="ECO:0007669"/>
    <property type="project" value="TreeGrafter"/>
</dbReference>
<evidence type="ECO:0000313" key="20">
    <source>
        <dbReference type="Proteomes" id="UP000515154"/>
    </source>
</evidence>
<dbReference type="GO" id="GO:0015629">
    <property type="term" value="C:actin cytoskeleton"/>
    <property type="evidence" value="ECO:0007669"/>
    <property type="project" value="TreeGrafter"/>
</dbReference>
<evidence type="ECO:0000256" key="5">
    <source>
        <dbReference type="ARBA" id="ARBA00022782"/>
    </source>
</evidence>